<keyword evidence="3" id="KW-1185">Reference proteome</keyword>
<dbReference type="InterPro" id="IPR032708">
    <property type="entry name" value="McjB_C"/>
</dbReference>
<dbReference type="RefSeq" id="WP_188555340.1">
    <property type="nucleotide sequence ID" value="NZ_BMGT01000004.1"/>
</dbReference>
<proteinExistence type="predicted"/>
<name>A0A917HR36_9BACT</name>
<feature type="domain" description="Microcin J25-processing protein McjB C-terminal" evidence="1">
    <location>
        <begin position="15"/>
        <end position="122"/>
    </location>
</feature>
<protein>
    <recommendedName>
        <fullName evidence="1">Microcin J25-processing protein McjB C-terminal domain-containing protein</fullName>
    </recommendedName>
</protein>
<reference evidence="2" key="2">
    <citation type="submission" date="2020-09" db="EMBL/GenBank/DDBJ databases">
        <authorList>
            <person name="Sun Q."/>
            <person name="Zhou Y."/>
        </authorList>
    </citation>
    <scope>NUCLEOTIDE SEQUENCE</scope>
    <source>
        <strain evidence="2">CGMCC 1.12997</strain>
    </source>
</reference>
<dbReference type="AlphaFoldDB" id="A0A917HR36"/>
<organism evidence="2 3">
    <name type="scientific">Edaphobacter dinghuensis</name>
    <dbReference type="NCBI Taxonomy" id="1560005"/>
    <lineage>
        <taxon>Bacteria</taxon>
        <taxon>Pseudomonadati</taxon>
        <taxon>Acidobacteriota</taxon>
        <taxon>Terriglobia</taxon>
        <taxon>Terriglobales</taxon>
        <taxon>Acidobacteriaceae</taxon>
        <taxon>Edaphobacter</taxon>
    </lineage>
</organism>
<reference evidence="2" key="1">
    <citation type="journal article" date="2014" name="Int. J. Syst. Evol. Microbiol.">
        <title>Complete genome sequence of Corynebacterium casei LMG S-19264T (=DSM 44701T), isolated from a smear-ripened cheese.</title>
        <authorList>
            <consortium name="US DOE Joint Genome Institute (JGI-PGF)"/>
            <person name="Walter F."/>
            <person name="Albersmeier A."/>
            <person name="Kalinowski J."/>
            <person name="Ruckert C."/>
        </authorList>
    </citation>
    <scope>NUCLEOTIDE SEQUENCE</scope>
    <source>
        <strain evidence="2">CGMCC 1.12997</strain>
    </source>
</reference>
<dbReference type="Proteomes" id="UP000647241">
    <property type="component" value="Unassembled WGS sequence"/>
</dbReference>
<evidence type="ECO:0000259" key="1">
    <source>
        <dbReference type="Pfam" id="PF13471"/>
    </source>
</evidence>
<comment type="caution">
    <text evidence="2">The sequence shown here is derived from an EMBL/GenBank/DDBJ whole genome shotgun (WGS) entry which is preliminary data.</text>
</comment>
<sequence>MTILIVRSWFLLLLWDLVSRTFGFKGTRFCLRKSVSSPHSPSSFTSAGIVQAVKTASVLYFKDVWCLQRSIVTTYLLRRHGFPGELVIGATFMPQVTHAWVEIDGTVVNDKPYVIHRYQVLERY</sequence>
<evidence type="ECO:0000313" key="3">
    <source>
        <dbReference type="Proteomes" id="UP000647241"/>
    </source>
</evidence>
<dbReference type="Pfam" id="PF13471">
    <property type="entry name" value="Transglut_core3"/>
    <property type="match status" value="1"/>
</dbReference>
<dbReference type="EMBL" id="BMGT01000004">
    <property type="protein sequence ID" value="GGG86413.1"/>
    <property type="molecule type" value="Genomic_DNA"/>
</dbReference>
<gene>
    <name evidence="2" type="ORF">GCM10011585_32930</name>
</gene>
<dbReference type="NCBIfam" id="NF033537">
    <property type="entry name" value="lasso_biosyn_B2"/>
    <property type="match status" value="1"/>
</dbReference>
<evidence type="ECO:0000313" key="2">
    <source>
        <dbReference type="EMBL" id="GGG86413.1"/>
    </source>
</evidence>
<accession>A0A917HR36</accession>
<dbReference type="InterPro" id="IPR053521">
    <property type="entry name" value="McjB-like"/>
</dbReference>